<feature type="domain" description="Immunoglobulin-like beta-sandwich" evidence="1">
    <location>
        <begin position="27"/>
        <end position="57"/>
    </location>
</feature>
<accession>A0AAE1TN86</accession>
<dbReference type="PANTHER" id="PTHR23278:SF19">
    <property type="entry name" value="OBSCURIN"/>
    <property type="match status" value="1"/>
</dbReference>
<name>A0AAE1TN86_9EUCA</name>
<evidence type="ECO:0000259" key="1">
    <source>
        <dbReference type="Pfam" id="PF00047"/>
    </source>
</evidence>
<dbReference type="SUPFAM" id="SSF48726">
    <property type="entry name" value="Immunoglobulin"/>
    <property type="match status" value="1"/>
</dbReference>
<reference evidence="2" key="1">
    <citation type="submission" date="2023-11" db="EMBL/GenBank/DDBJ databases">
        <title>Genome assemblies of two species of porcelain crab, Petrolisthes cinctipes and Petrolisthes manimaculis (Anomura: Porcellanidae).</title>
        <authorList>
            <person name="Angst P."/>
        </authorList>
    </citation>
    <scope>NUCLEOTIDE SEQUENCE</scope>
    <source>
        <strain evidence="2">PB745_02</strain>
        <tissue evidence="2">Gill</tissue>
    </source>
</reference>
<dbReference type="PANTHER" id="PTHR23278">
    <property type="entry name" value="SIDESTEP PROTEIN"/>
    <property type="match status" value="1"/>
</dbReference>
<dbReference type="EMBL" id="JAWZYT010005049">
    <property type="protein sequence ID" value="KAK4291783.1"/>
    <property type="molecule type" value="Genomic_DNA"/>
</dbReference>
<dbReference type="AlphaFoldDB" id="A0AAE1TN86"/>
<feature type="non-terminal residue" evidence="2">
    <location>
        <position position="1"/>
    </location>
</feature>
<sequence length="65" mass="7010">MKLSAPHQHYTKKEQVKANQTAGVILSGNSLVLQEVGRWTAGDYTCSATNTQGTHNSNPVSLNIL</sequence>
<proteinExistence type="predicted"/>
<dbReference type="Proteomes" id="UP001292094">
    <property type="component" value="Unassembled WGS sequence"/>
</dbReference>
<dbReference type="InterPro" id="IPR013783">
    <property type="entry name" value="Ig-like_fold"/>
</dbReference>
<gene>
    <name evidence="2" type="ORF">Pmani_035405</name>
</gene>
<evidence type="ECO:0000313" key="2">
    <source>
        <dbReference type="EMBL" id="KAK4291783.1"/>
    </source>
</evidence>
<dbReference type="Pfam" id="PF00047">
    <property type="entry name" value="ig"/>
    <property type="match status" value="1"/>
</dbReference>
<protein>
    <recommendedName>
        <fullName evidence="1">Immunoglobulin-like beta-sandwich domain-containing protein</fullName>
    </recommendedName>
</protein>
<organism evidence="2 3">
    <name type="scientific">Petrolisthes manimaculis</name>
    <dbReference type="NCBI Taxonomy" id="1843537"/>
    <lineage>
        <taxon>Eukaryota</taxon>
        <taxon>Metazoa</taxon>
        <taxon>Ecdysozoa</taxon>
        <taxon>Arthropoda</taxon>
        <taxon>Crustacea</taxon>
        <taxon>Multicrustacea</taxon>
        <taxon>Malacostraca</taxon>
        <taxon>Eumalacostraca</taxon>
        <taxon>Eucarida</taxon>
        <taxon>Decapoda</taxon>
        <taxon>Pleocyemata</taxon>
        <taxon>Anomura</taxon>
        <taxon>Galatheoidea</taxon>
        <taxon>Porcellanidae</taxon>
        <taxon>Petrolisthes</taxon>
    </lineage>
</organism>
<dbReference type="InterPro" id="IPR013151">
    <property type="entry name" value="Immunoglobulin_dom"/>
</dbReference>
<dbReference type="Gene3D" id="2.60.40.10">
    <property type="entry name" value="Immunoglobulins"/>
    <property type="match status" value="1"/>
</dbReference>
<comment type="caution">
    <text evidence="2">The sequence shown here is derived from an EMBL/GenBank/DDBJ whole genome shotgun (WGS) entry which is preliminary data.</text>
</comment>
<dbReference type="InterPro" id="IPR036179">
    <property type="entry name" value="Ig-like_dom_sf"/>
</dbReference>
<evidence type="ECO:0000313" key="3">
    <source>
        <dbReference type="Proteomes" id="UP001292094"/>
    </source>
</evidence>
<keyword evidence="3" id="KW-1185">Reference proteome</keyword>